<name>A0A9P7G888_9AGAR</name>
<organism evidence="1 2">
    <name type="scientific">Asterophora parasitica</name>
    <dbReference type="NCBI Taxonomy" id="117018"/>
    <lineage>
        <taxon>Eukaryota</taxon>
        <taxon>Fungi</taxon>
        <taxon>Dikarya</taxon>
        <taxon>Basidiomycota</taxon>
        <taxon>Agaricomycotina</taxon>
        <taxon>Agaricomycetes</taxon>
        <taxon>Agaricomycetidae</taxon>
        <taxon>Agaricales</taxon>
        <taxon>Tricholomatineae</taxon>
        <taxon>Lyophyllaceae</taxon>
        <taxon>Asterophora</taxon>
    </lineage>
</organism>
<feature type="non-terminal residue" evidence="1">
    <location>
        <position position="1"/>
    </location>
</feature>
<protein>
    <recommendedName>
        <fullName evidence="3">Fungal-type protein kinase domain-containing protein</fullName>
    </recommendedName>
</protein>
<sequence>GTPSFMAAEYQDRRHYFVPRRPSKSRERRARLSAMVPFGKKAAKSTPSKFFTFNFYHDLESVFWILFWFLHHRIPIAISEDEDHIRQHINSVAASAQELIYCGITGTPGRAQLVREDEDTLMARLQCLMDLYGPLAGVVLPAMMLLDVTDAYQAIESTTPVRGADGAPKHWNAALFTEVPYREVEEGFNKLLAIIEGELKQYGDIPVTNLNLSLC</sequence>
<proteinExistence type="predicted"/>
<dbReference type="AlphaFoldDB" id="A0A9P7G888"/>
<comment type="caution">
    <text evidence="1">The sequence shown here is derived from an EMBL/GenBank/DDBJ whole genome shotgun (WGS) entry which is preliminary data.</text>
</comment>
<evidence type="ECO:0008006" key="3">
    <source>
        <dbReference type="Google" id="ProtNLM"/>
    </source>
</evidence>
<dbReference type="EMBL" id="JABCKV010000177">
    <property type="protein sequence ID" value="KAG5642550.1"/>
    <property type="molecule type" value="Genomic_DNA"/>
</dbReference>
<evidence type="ECO:0000313" key="2">
    <source>
        <dbReference type="Proteomes" id="UP000775547"/>
    </source>
</evidence>
<reference evidence="1" key="1">
    <citation type="submission" date="2020-07" db="EMBL/GenBank/DDBJ databases">
        <authorList>
            <person name="Nieuwenhuis M."/>
            <person name="Van De Peppel L.J.J."/>
        </authorList>
    </citation>
    <scope>NUCLEOTIDE SEQUENCE</scope>
    <source>
        <strain evidence="1">AP01</strain>
        <tissue evidence="1">Mycelium</tissue>
    </source>
</reference>
<dbReference type="Proteomes" id="UP000775547">
    <property type="component" value="Unassembled WGS sequence"/>
</dbReference>
<evidence type="ECO:0000313" key="1">
    <source>
        <dbReference type="EMBL" id="KAG5642550.1"/>
    </source>
</evidence>
<keyword evidence="2" id="KW-1185">Reference proteome</keyword>
<dbReference type="OrthoDB" id="3068861at2759"/>
<accession>A0A9P7G888</accession>
<gene>
    <name evidence="1" type="ORF">DXG03_002589</name>
</gene>
<reference evidence="1" key="2">
    <citation type="submission" date="2021-10" db="EMBL/GenBank/DDBJ databases">
        <title>Phylogenomics reveals ancestral predisposition of the termite-cultivated fungus Termitomyces towards a domesticated lifestyle.</title>
        <authorList>
            <person name="Auxier B."/>
            <person name="Grum-Grzhimaylo A."/>
            <person name="Cardenas M.E."/>
            <person name="Lodge J.D."/>
            <person name="Laessoe T."/>
            <person name="Pedersen O."/>
            <person name="Smith M.E."/>
            <person name="Kuyper T.W."/>
            <person name="Franco-Molano E.A."/>
            <person name="Baroni T.J."/>
            <person name="Aanen D.K."/>
        </authorList>
    </citation>
    <scope>NUCLEOTIDE SEQUENCE</scope>
    <source>
        <strain evidence="1">AP01</strain>
        <tissue evidence="1">Mycelium</tissue>
    </source>
</reference>